<organism evidence="2 3">
    <name type="scientific">Methylomicrobium album BG8</name>
    <dbReference type="NCBI Taxonomy" id="686340"/>
    <lineage>
        <taxon>Bacteria</taxon>
        <taxon>Pseudomonadati</taxon>
        <taxon>Pseudomonadota</taxon>
        <taxon>Gammaproteobacteria</taxon>
        <taxon>Methylococcales</taxon>
        <taxon>Methylococcaceae</taxon>
        <taxon>Methylomicrobium</taxon>
    </lineage>
</organism>
<accession>H8GKD8</accession>
<dbReference type="Proteomes" id="UP000005090">
    <property type="component" value="Chromosome"/>
</dbReference>
<dbReference type="HOGENOM" id="CLU_144141_0_0_6"/>
<dbReference type="eggNOG" id="ENOG5034BHY">
    <property type="taxonomic scope" value="Bacteria"/>
</dbReference>
<feature type="signal peptide" evidence="1">
    <location>
        <begin position="1"/>
        <end position="21"/>
    </location>
</feature>
<name>H8GKD8_METAL</name>
<gene>
    <name evidence="2" type="ORF">Metal_2728</name>
</gene>
<keyword evidence="1" id="KW-0732">Signal</keyword>
<sequence length="115" mass="12509">MTKNTFRFLTLALAAPLYVNAGTLANGKWSLADCGNKPEVPAINQTNVEAFNQSVAKINAWQQQAKVYYECLVKEANADNSVIADTANAAQAEYRSTVESIGQQAEAAKKKLEKK</sequence>
<evidence type="ECO:0000313" key="3">
    <source>
        <dbReference type="Proteomes" id="UP000005090"/>
    </source>
</evidence>
<keyword evidence="3" id="KW-1185">Reference proteome</keyword>
<protein>
    <submittedName>
        <fullName evidence="2">Uncharacterized protein</fullName>
    </submittedName>
</protein>
<dbReference type="EMBL" id="CM001475">
    <property type="protein sequence ID" value="EIC30429.1"/>
    <property type="molecule type" value="Genomic_DNA"/>
</dbReference>
<dbReference type="RefSeq" id="WP_005373044.1">
    <property type="nucleotide sequence ID" value="NZ_CM001475.1"/>
</dbReference>
<evidence type="ECO:0000313" key="2">
    <source>
        <dbReference type="EMBL" id="EIC30429.1"/>
    </source>
</evidence>
<feature type="chain" id="PRO_5003612271" evidence="1">
    <location>
        <begin position="22"/>
        <end position="115"/>
    </location>
</feature>
<dbReference type="AlphaFoldDB" id="H8GKD8"/>
<proteinExistence type="predicted"/>
<dbReference type="STRING" id="686340.Metal_2728"/>
<reference evidence="2 3" key="1">
    <citation type="journal article" date="2013" name="Genome Announc.">
        <title>Genome Sequence of the Obligate Gammaproteobacterial Methanotroph Methylomicrobium album Strain BG8.</title>
        <authorList>
            <person name="Kits K.D."/>
            <person name="Kalyuzhnaya M.G."/>
            <person name="Klotz M.G."/>
            <person name="Jetten M.S."/>
            <person name="Op den Camp H.J."/>
            <person name="Vuilleumier S."/>
            <person name="Bringel F."/>
            <person name="Dispirito A.A."/>
            <person name="Murrell J.C."/>
            <person name="Bruce D."/>
            <person name="Cheng J.F."/>
            <person name="Copeland A."/>
            <person name="Goodwin L."/>
            <person name="Hauser L."/>
            <person name="Lajus A."/>
            <person name="Land M.L."/>
            <person name="Lapidus A."/>
            <person name="Lucas S."/>
            <person name="Medigue C."/>
            <person name="Pitluck S."/>
            <person name="Woyke T."/>
            <person name="Zeytun A."/>
            <person name="Stein L.Y."/>
        </authorList>
    </citation>
    <scope>NUCLEOTIDE SEQUENCE [LARGE SCALE GENOMIC DNA]</scope>
    <source>
        <strain evidence="2 3">BG8</strain>
    </source>
</reference>
<evidence type="ECO:0000256" key="1">
    <source>
        <dbReference type="SAM" id="SignalP"/>
    </source>
</evidence>